<evidence type="ECO:0000256" key="4">
    <source>
        <dbReference type="SAM" id="Coils"/>
    </source>
</evidence>
<proteinExistence type="predicted"/>
<keyword evidence="4" id="KW-0175">Coiled coil</keyword>
<protein>
    <recommendedName>
        <fullName evidence="7">Phage head-tail adapter protein</fullName>
    </recommendedName>
</protein>
<keyword evidence="2" id="KW-1188">Viral release from host cell</keyword>
<dbReference type="AlphaFoldDB" id="A0A5D6WAJ0"/>
<evidence type="ECO:0000256" key="3">
    <source>
        <dbReference type="ARBA" id="ARBA00023219"/>
    </source>
</evidence>
<name>A0A5D6WAJ0_9FIRM</name>
<dbReference type="Pfam" id="PF12236">
    <property type="entry name" value="Head-tail_con"/>
    <property type="match status" value="1"/>
</dbReference>
<dbReference type="EMBL" id="VTOY01000001">
    <property type="protein sequence ID" value="TYZ24947.1"/>
    <property type="molecule type" value="Genomic_DNA"/>
</dbReference>
<evidence type="ECO:0000313" key="5">
    <source>
        <dbReference type="EMBL" id="TYZ24947.1"/>
    </source>
</evidence>
<evidence type="ECO:0000313" key="6">
    <source>
        <dbReference type="Proteomes" id="UP000323646"/>
    </source>
</evidence>
<reference evidence="5 6" key="1">
    <citation type="submission" date="2019-08" db="EMBL/GenBank/DDBJ databases">
        <title>Selenomonas sp. mPRGC5 and Selenomonas sp. mPRGC8 isolated from ruminal fluid of dairy goat (Capra hircus).</title>
        <authorList>
            <person name="Poothong S."/>
            <person name="Nuengjamnong C."/>
            <person name="Tanasupawat S."/>
        </authorList>
    </citation>
    <scope>NUCLEOTIDE SEQUENCE [LARGE SCALE GENOMIC DNA]</scope>
    <source>
        <strain evidence="6">mPRGC5</strain>
    </source>
</reference>
<evidence type="ECO:0000256" key="2">
    <source>
        <dbReference type="ARBA" id="ARBA00022612"/>
    </source>
</evidence>
<comment type="caution">
    <text evidence="5">The sequence shown here is derived from an EMBL/GenBank/DDBJ whole genome shotgun (WGS) entry which is preliminary data.</text>
</comment>
<dbReference type="RefSeq" id="WP_149170566.1">
    <property type="nucleotide sequence ID" value="NZ_VTOY01000001.1"/>
</dbReference>
<organism evidence="5 6">
    <name type="scientific">Selenomonas ruminis</name>
    <dbReference type="NCBI Taxonomy" id="2593411"/>
    <lineage>
        <taxon>Bacteria</taxon>
        <taxon>Bacillati</taxon>
        <taxon>Bacillota</taxon>
        <taxon>Negativicutes</taxon>
        <taxon>Selenomonadales</taxon>
        <taxon>Selenomonadaceae</taxon>
        <taxon>Selenomonas</taxon>
    </lineage>
</organism>
<dbReference type="Proteomes" id="UP000323646">
    <property type="component" value="Unassembled WGS sequence"/>
</dbReference>
<sequence length="591" mass="66561">MEKAQQGARQPPKLSLVSASDIAARIKIDRAEIERKVKALENKREPYQKRWKAIRDYQLPYIGQFDNLDDESNAADRKDIKIYEGCAWESNQIFASGVMSGLTPPSRKWFRLNFSDEELSDNSDLGKLLDQRIDIVNDVLEKSNFYTAVHSCYLELAFGQAPLGIFPDSRYGVHFVPYTVGSYMMENGPDGSIQTFARRYRMSARQLVDKFGEQNVPFNIRQELENGPGFKQDHKVIWYVEPNRHGIPGQLGSYNLPYLSVYYVEGSDKEEFLYVGGFYEWPVPVARYLVCGSDSYGKGPGWFAEGDSKSLQLMQKDLLTMVELSVKPPMGAAANQGVKGINLVPGGKTFMQSPDSVKPLFQVGGNLQHLQEAIVNIQARIKRSYSADLFMMLDQMEDKTMTAREVLERNQEKMTQLGPVVQRMQFEFLGRIIERVYNILDRSRVFPEPDDPELMETLANQEIKIEYISPLAQAQKMSGLVNIEQAIGFIAQSAQFNPGILDKVNWNEAVNRYFELVGAPAAIKLSDDEFNEIQARKQQQAQEQQQLMQAQQLAQTAAPAAQAAKNATEAARDGNPALTAMMGMDDLGYGG</sequence>
<comment type="subcellular location">
    <subcellularLocation>
        <location evidence="1">Virion</location>
    </subcellularLocation>
</comment>
<gene>
    <name evidence="5" type="ORF">FZ040_02610</name>
</gene>
<dbReference type="InterPro" id="IPR020991">
    <property type="entry name" value="Connector_podovirus"/>
</dbReference>
<keyword evidence="6" id="KW-1185">Reference proteome</keyword>
<keyword evidence="3" id="KW-0231">Viral genome packaging</keyword>
<evidence type="ECO:0008006" key="7">
    <source>
        <dbReference type="Google" id="ProtNLM"/>
    </source>
</evidence>
<dbReference type="OrthoDB" id="1666403at2"/>
<evidence type="ECO:0000256" key="1">
    <source>
        <dbReference type="ARBA" id="ARBA00004328"/>
    </source>
</evidence>
<feature type="coiled-coil region" evidence="4">
    <location>
        <begin position="23"/>
        <end position="50"/>
    </location>
</feature>
<accession>A0A5D6WAJ0</accession>